<feature type="region of interest" description="Disordered" evidence="1">
    <location>
        <begin position="202"/>
        <end position="230"/>
    </location>
</feature>
<dbReference type="Proteomes" id="UP000292957">
    <property type="component" value="Unassembled WGS sequence"/>
</dbReference>
<sequence length="379" mass="41617">MLNVEVLEMVHMMQSAVPVHLYIGEPLTTATSFDMYSPDKVTVPERLEPGDPLFSQSTQRALTFGGYLHSTDDDTALFGLTAGQAVVPHAGFALHSRLKPRERHQKRVRSSQAAIQCLGRPLSNPAVRIVEQAIRASRLERERMYAELRRTIPGDAAIAIQRRVQQQEAEYQRLVDSLARPQEYDVGHACAAEALIRPCSSAEHQRHASRSQLHLSSSQGHSHRPKTTADEHTHLLSWTLMRIARKAGDNPATLHALPDTLERGASVSMHVRDPNVERPLGPYRDGVVNGAPASVIIGGYIAREWTVFPAHDTKSLKFAARGDAGALITSARDGGAMAVPLAMLYAAPERGPYGLVTPLTTILRRIRDVTGLHLQFQGS</sequence>
<name>A0A4Q9NX73_9APHY</name>
<accession>A0A4Q9NX73</accession>
<feature type="compositionally biased region" description="Low complexity" evidence="1">
    <location>
        <begin position="210"/>
        <end position="220"/>
    </location>
</feature>
<evidence type="ECO:0000313" key="4">
    <source>
        <dbReference type="Proteomes" id="UP000292082"/>
    </source>
</evidence>
<dbReference type="EMBL" id="ML145157">
    <property type="protein sequence ID" value="TBU56113.1"/>
    <property type="molecule type" value="Genomic_DNA"/>
</dbReference>
<dbReference type="EMBL" id="ML143439">
    <property type="protein sequence ID" value="TBU26904.1"/>
    <property type="molecule type" value="Genomic_DNA"/>
</dbReference>
<evidence type="ECO:0000256" key="1">
    <source>
        <dbReference type="SAM" id="MobiDB-lite"/>
    </source>
</evidence>
<evidence type="ECO:0000313" key="2">
    <source>
        <dbReference type="EMBL" id="TBU26904.1"/>
    </source>
</evidence>
<dbReference type="Proteomes" id="UP000292082">
    <property type="component" value="Unassembled WGS sequence"/>
</dbReference>
<proteinExistence type="predicted"/>
<dbReference type="AlphaFoldDB" id="A0A4Q9NX73"/>
<dbReference type="OMA" id="HTHLLSW"/>
<evidence type="ECO:0000313" key="3">
    <source>
        <dbReference type="EMBL" id="TBU56113.1"/>
    </source>
</evidence>
<gene>
    <name evidence="3" type="ORF">BD310DRAFT_824444</name>
    <name evidence="2" type="ORF">BD311DRAFT_779326</name>
</gene>
<dbReference type="OrthoDB" id="2797088at2759"/>
<organism evidence="3 4">
    <name type="scientific">Dichomitus squalens</name>
    <dbReference type="NCBI Taxonomy" id="114155"/>
    <lineage>
        <taxon>Eukaryota</taxon>
        <taxon>Fungi</taxon>
        <taxon>Dikarya</taxon>
        <taxon>Basidiomycota</taxon>
        <taxon>Agaricomycotina</taxon>
        <taxon>Agaricomycetes</taxon>
        <taxon>Polyporales</taxon>
        <taxon>Polyporaceae</taxon>
        <taxon>Dichomitus</taxon>
    </lineage>
</organism>
<keyword evidence="4" id="KW-1185">Reference proteome</keyword>
<protein>
    <submittedName>
        <fullName evidence="3">Uncharacterized protein</fullName>
    </submittedName>
</protein>
<reference evidence="3 4" key="1">
    <citation type="submission" date="2019-01" db="EMBL/GenBank/DDBJ databases">
        <title>Draft genome sequences of three monokaryotic isolates of the white-rot basidiomycete fungus Dichomitus squalens.</title>
        <authorList>
            <consortium name="DOE Joint Genome Institute"/>
            <person name="Lopez S.C."/>
            <person name="Andreopoulos B."/>
            <person name="Pangilinan J."/>
            <person name="Lipzen A."/>
            <person name="Riley R."/>
            <person name="Ahrendt S."/>
            <person name="Ng V."/>
            <person name="Barry K."/>
            <person name="Daum C."/>
            <person name="Grigoriev I.V."/>
            <person name="Hilden K.S."/>
            <person name="Makela M.R."/>
            <person name="de Vries R.P."/>
        </authorList>
    </citation>
    <scope>NUCLEOTIDE SEQUENCE [LARGE SCALE GENOMIC DNA]</scope>
    <source>
        <strain evidence="3 4">CBS 464.89</strain>
        <strain evidence="2">OM18370.1</strain>
    </source>
</reference>